<evidence type="ECO:0000259" key="7">
    <source>
        <dbReference type="PROSITE" id="PS50048"/>
    </source>
</evidence>
<dbReference type="Pfam" id="PF04082">
    <property type="entry name" value="Fungal_trans"/>
    <property type="match status" value="1"/>
</dbReference>
<dbReference type="PANTHER" id="PTHR47338">
    <property type="entry name" value="ZN(II)2CYS6 TRANSCRIPTION FACTOR (EUROFUNG)-RELATED"/>
    <property type="match status" value="1"/>
</dbReference>
<keyword evidence="4" id="KW-0804">Transcription</keyword>
<feature type="compositionally biased region" description="Polar residues" evidence="6">
    <location>
        <begin position="641"/>
        <end position="650"/>
    </location>
</feature>
<evidence type="ECO:0000256" key="5">
    <source>
        <dbReference type="ARBA" id="ARBA00023242"/>
    </source>
</evidence>
<gene>
    <name evidence="8" type="ORF">EKO04_005758</name>
</gene>
<dbReference type="GO" id="GO:0003677">
    <property type="term" value="F:DNA binding"/>
    <property type="evidence" value="ECO:0007669"/>
    <property type="project" value="InterPro"/>
</dbReference>
<dbReference type="GO" id="GO:0008270">
    <property type="term" value="F:zinc ion binding"/>
    <property type="evidence" value="ECO:0007669"/>
    <property type="project" value="InterPro"/>
</dbReference>
<evidence type="ECO:0000256" key="3">
    <source>
        <dbReference type="ARBA" id="ARBA00023015"/>
    </source>
</evidence>
<dbReference type="InterPro" id="IPR001138">
    <property type="entry name" value="Zn2Cys6_DnaBD"/>
</dbReference>
<feature type="region of interest" description="Disordered" evidence="6">
    <location>
        <begin position="641"/>
        <end position="679"/>
    </location>
</feature>
<protein>
    <recommendedName>
        <fullName evidence="7">Zn(2)-C6 fungal-type domain-containing protein</fullName>
    </recommendedName>
</protein>
<accession>A0A8H7J422</accession>
<reference evidence="8" key="2">
    <citation type="submission" date="2020-09" db="EMBL/GenBank/DDBJ databases">
        <title>Reference genome assembly for Australian Ascochyta lentis isolate Al4.</title>
        <authorList>
            <person name="Lee R.C."/>
            <person name="Farfan-Caceres L.M."/>
            <person name="Debler J.W."/>
            <person name="Williams A.H."/>
            <person name="Henares B.M."/>
        </authorList>
    </citation>
    <scope>NUCLEOTIDE SEQUENCE</scope>
    <source>
        <strain evidence="8">Al4</strain>
    </source>
</reference>
<feature type="domain" description="Zn(2)-C6 fungal-type" evidence="7">
    <location>
        <begin position="51"/>
        <end position="81"/>
    </location>
</feature>
<name>A0A8H7J422_9PLEO</name>
<dbReference type="InterPro" id="IPR036864">
    <property type="entry name" value="Zn2-C6_fun-type_DNA-bd_sf"/>
</dbReference>
<dbReference type="GO" id="GO:0006351">
    <property type="term" value="P:DNA-templated transcription"/>
    <property type="evidence" value="ECO:0007669"/>
    <property type="project" value="InterPro"/>
</dbReference>
<feature type="compositionally biased region" description="Low complexity" evidence="6">
    <location>
        <begin position="739"/>
        <end position="755"/>
    </location>
</feature>
<evidence type="ECO:0000313" key="9">
    <source>
        <dbReference type="Proteomes" id="UP000651452"/>
    </source>
</evidence>
<dbReference type="CDD" id="cd00067">
    <property type="entry name" value="GAL4"/>
    <property type="match status" value="1"/>
</dbReference>
<feature type="region of interest" description="Disordered" evidence="6">
    <location>
        <begin position="702"/>
        <end position="791"/>
    </location>
</feature>
<keyword evidence="5" id="KW-0539">Nucleus</keyword>
<comment type="subcellular location">
    <subcellularLocation>
        <location evidence="1">Nucleus</location>
    </subcellularLocation>
</comment>
<dbReference type="GO" id="GO:0000981">
    <property type="term" value="F:DNA-binding transcription factor activity, RNA polymerase II-specific"/>
    <property type="evidence" value="ECO:0007669"/>
    <property type="project" value="InterPro"/>
</dbReference>
<organism evidence="8 9">
    <name type="scientific">Ascochyta lentis</name>
    <dbReference type="NCBI Taxonomy" id="205686"/>
    <lineage>
        <taxon>Eukaryota</taxon>
        <taxon>Fungi</taxon>
        <taxon>Dikarya</taxon>
        <taxon>Ascomycota</taxon>
        <taxon>Pezizomycotina</taxon>
        <taxon>Dothideomycetes</taxon>
        <taxon>Pleosporomycetidae</taxon>
        <taxon>Pleosporales</taxon>
        <taxon>Pleosporineae</taxon>
        <taxon>Didymellaceae</taxon>
        <taxon>Ascochyta</taxon>
    </lineage>
</organism>
<feature type="compositionally biased region" description="Polar residues" evidence="6">
    <location>
        <begin position="768"/>
        <end position="781"/>
    </location>
</feature>
<dbReference type="Gene3D" id="4.10.240.10">
    <property type="entry name" value="Zn(2)-C6 fungal-type DNA-binding domain"/>
    <property type="match status" value="1"/>
</dbReference>
<evidence type="ECO:0000313" key="8">
    <source>
        <dbReference type="EMBL" id="KAF9696200.1"/>
    </source>
</evidence>
<proteinExistence type="predicted"/>
<evidence type="ECO:0000256" key="6">
    <source>
        <dbReference type="SAM" id="MobiDB-lite"/>
    </source>
</evidence>
<feature type="compositionally biased region" description="Polar residues" evidence="6">
    <location>
        <begin position="716"/>
        <end position="738"/>
    </location>
</feature>
<dbReference type="GO" id="GO:0005634">
    <property type="term" value="C:nucleus"/>
    <property type="evidence" value="ECO:0007669"/>
    <property type="project" value="UniProtKB-SubCell"/>
</dbReference>
<dbReference type="SMART" id="SM00906">
    <property type="entry name" value="Fungal_trans"/>
    <property type="match status" value="1"/>
</dbReference>
<dbReference type="EMBL" id="RZGK01000010">
    <property type="protein sequence ID" value="KAF9696200.1"/>
    <property type="molecule type" value="Genomic_DNA"/>
</dbReference>
<comment type="caution">
    <text evidence="8">The sequence shown here is derived from an EMBL/GenBank/DDBJ whole genome shotgun (WGS) entry which is preliminary data.</text>
</comment>
<reference evidence="8" key="1">
    <citation type="submission" date="2018-12" db="EMBL/GenBank/DDBJ databases">
        <authorList>
            <person name="Syme R.A."/>
            <person name="Farfan-Caceres L."/>
            <person name="Lichtenzveig J."/>
        </authorList>
    </citation>
    <scope>NUCLEOTIDE SEQUENCE</scope>
    <source>
        <strain evidence="8">Al4</strain>
    </source>
</reference>
<dbReference type="PROSITE" id="PS50048">
    <property type="entry name" value="ZN2_CY6_FUNGAL_2"/>
    <property type="match status" value="1"/>
</dbReference>
<dbReference type="Proteomes" id="UP000651452">
    <property type="component" value="Unassembled WGS sequence"/>
</dbReference>
<dbReference type="Pfam" id="PF00172">
    <property type="entry name" value="Zn_clus"/>
    <property type="match status" value="1"/>
</dbReference>
<dbReference type="SMART" id="SM00066">
    <property type="entry name" value="GAL4"/>
    <property type="match status" value="1"/>
</dbReference>
<feature type="compositionally biased region" description="Polar residues" evidence="6">
    <location>
        <begin position="15"/>
        <end position="36"/>
    </location>
</feature>
<dbReference type="InterPro" id="IPR050815">
    <property type="entry name" value="TF_fung"/>
</dbReference>
<dbReference type="PANTHER" id="PTHR47338:SF10">
    <property type="entry name" value="TRANSCRIPTION FACTOR DOMAIN-CONTAINING PROTEIN-RELATED"/>
    <property type="match status" value="1"/>
</dbReference>
<dbReference type="AlphaFoldDB" id="A0A8H7J422"/>
<dbReference type="SUPFAM" id="SSF57701">
    <property type="entry name" value="Zn2/Cys6 DNA-binding domain"/>
    <property type="match status" value="1"/>
</dbReference>
<feature type="compositionally biased region" description="Low complexity" evidence="6">
    <location>
        <begin position="651"/>
        <end position="666"/>
    </location>
</feature>
<evidence type="ECO:0000256" key="1">
    <source>
        <dbReference type="ARBA" id="ARBA00004123"/>
    </source>
</evidence>
<keyword evidence="9" id="KW-1185">Reference proteome</keyword>
<keyword evidence="2" id="KW-0479">Metal-binding</keyword>
<keyword evidence="3" id="KW-0805">Transcription regulation</keyword>
<dbReference type="CDD" id="cd12148">
    <property type="entry name" value="fungal_TF_MHR"/>
    <property type="match status" value="1"/>
</dbReference>
<dbReference type="PROSITE" id="PS00463">
    <property type="entry name" value="ZN2_CY6_FUNGAL_1"/>
    <property type="match status" value="1"/>
</dbReference>
<feature type="region of interest" description="Disordered" evidence="6">
    <location>
        <begin position="1"/>
        <end position="43"/>
    </location>
</feature>
<feature type="compositionally biased region" description="Low complexity" evidence="6">
    <location>
        <begin position="782"/>
        <end position="791"/>
    </location>
</feature>
<evidence type="ECO:0000256" key="4">
    <source>
        <dbReference type="ARBA" id="ARBA00023163"/>
    </source>
</evidence>
<dbReference type="InterPro" id="IPR007219">
    <property type="entry name" value="XnlR_reg_dom"/>
</dbReference>
<dbReference type="OrthoDB" id="5600212at2759"/>
<sequence>MPSPGSESPEETYFNDLTQQTPEANGGRQSPTRNNSQDAQNDNAAKQKRIACVLCRKRKLKCDGTRPTCGTCKRLSHDCAYDEVRKKSGPKRGYVKLLEQRLQQVETLLKSQDTTETNKDAARQDTATAYVVNTIQQAAPATRTQSSNPFDKSLENLLDARTASAPTFQNETANTNDGEPDYPWEMIGLGLEEPLPPQDVMEELYQIYFAKIYPSLPLIHRPRFMAALNLAPHMRPPVCLRYSMWTMAASVTDKYEALQEHFYHRARKYAQLDEMRGHGESTITLAHCQAWVLICSYEFKNMYFPRAWLSSGRAVRLAQMMQLHRLDGAGLDVKQCLPPPKDWTEREERRRTFWMCFAIDRYASIGTGWPMIIDERDILTNLPASEDAFERSRAMATGSLDQALKPLGARNLESLGAIALTAAMFGRNLLHLHRPTSDDNENDIDGGFWTRHREIEQILLQTSLGLPEHLRVPNGLGDTNVVFANMCIHTSAICLHQAAIFKAEKYQMPASIGNESKVRCVTAAAEIASIMRMIAHMDLAAMNPFLAFCVYVAARVFVQYLKTRPQDQQMNSSLQFLLQAMQALRRKNPLTESFLVQLDLDLEGAGIAKPYMPVEKKNSVIPVNTDAVGCSSIFEVRETQGPNAPINQYTNSRSSSSNAAPRFSANKGPPGFSSSTASNIEIAPQPAPFVPVRNFQQDVAKDFSPHRGMPPGASTFMFNNSANEMDTSGDQASPSTVNSQSRGGSTSQSSYSPGQATEHHLPYRASPRFSSSQMPTSNRPQSSSSAPLAPLSYDSNDIAMNTFADEAINTGQYDNSYDWEFSTMNGEMSMGQDMGAGLTPGTWNSMLESVMDNVPMGWDVSGTPHGANIDVPGAGSRS</sequence>
<evidence type="ECO:0000256" key="2">
    <source>
        <dbReference type="ARBA" id="ARBA00022723"/>
    </source>
</evidence>